<protein>
    <submittedName>
        <fullName evidence="2">Uncharacterized protein</fullName>
    </submittedName>
</protein>
<accession>A0AAD7HI06</accession>
<sequence>MKQDVIQVNNKRLPNDGATVKIAVHHNVVRSDSEGTHITPVAGIGPMAMDEKESFQNYPAVVIPIALDCARRMHRRGLFLEPALCEPCPRRGTSRMRWVQREMGADCAALSDSCCRFGETEGNAPETGEAGVDVGNLLGNMPDLAGREGRREGGRQEGAARGSRAARARHSARAGDMGAGAGGGREGAAQSSRAARARGARGRLEGRFDVEGGALAAARKLLDKKLGRKASISGIT</sequence>
<feature type="compositionally biased region" description="Gly residues" evidence="1">
    <location>
        <begin position="177"/>
        <end position="186"/>
    </location>
</feature>
<proteinExistence type="predicted"/>
<comment type="caution">
    <text evidence="2">The sequence shown here is derived from an EMBL/GenBank/DDBJ whole genome shotgun (WGS) entry which is preliminary data.</text>
</comment>
<dbReference type="EMBL" id="JARJLG010000278">
    <property type="protein sequence ID" value="KAJ7720480.1"/>
    <property type="molecule type" value="Genomic_DNA"/>
</dbReference>
<name>A0AAD7HI06_9AGAR</name>
<dbReference type="AlphaFoldDB" id="A0AAD7HI06"/>
<evidence type="ECO:0000313" key="2">
    <source>
        <dbReference type="EMBL" id="KAJ7720480.1"/>
    </source>
</evidence>
<keyword evidence="3" id="KW-1185">Reference proteome</keyword>
<reference evidence="2" key="1">
    <citation type="submission" date="2023-03" db="EMBL/GenBank/DDBJ databases">
        <title>Massive genome expansion in bonnet fungi (Mycena s.s.) driven by repeated elements and novel gene families across ecological guilds.</title>
        <authorList>
            <consortium name="Lawrence Berkeley National Laboratory"/>
            <person name="Harder C.B."/>
            <person name="Miyauchi S."/>
            <person name="Viragh M."/>
            <person name="Kuo A."/>
            <person name="Thoen E."/>
            <person name="Andreopoulos B."/>
            <person name="Lu D."/>
            <person name="Skrede I."/>
            <person name="Drula E."/>
            <person name="Henrissat B."/>
            <person name="Morin E."/>
            <person name="Kohler A."/>
            <person name="Barry K."/>
            <person name="LaButti K."/>
            <person name="Morin E."/>
            <person name="Salamov A."/>
            <person name="Lipzen A."/>
            <person name="Mereny Z."/>
            <person name="Hegedus B."/>
            <person name="Baldrian P."/>
            <person name="Stursova M."/>
            <person name="Weitz H."/>
            <person name="Taylor A."/>
            <person name="Grigoriev I.V."/>
            <person name="Nagy L.G."/>
            <person name="Martin F."/>
            <person name="Kauserud H."/>
        </authorList>
    </citation>
    <scope>NUCLEOTIDE SEQUENCE</scope>
    <source>
        <strain evidence="2">CBHHK188m</strain>
    </source>
</reference>
<organism evidence="2 3">
    <name type="scientific">Mycena maculata</name>
    <dbReference type="NCBI Taxonomy" id="230809"/>
    <lineage>
        <taxon>Eukaryota</taxon>
        <taxon>Fungi</taxon>
        <taxon>Dikarya</taxon>
        <taxon>Basidiomycota</taxon>
        <taxon>Agaricomycotina</taxon>
        <taxon>Agaricomycetes</taxon>
        <taxon>Agaricomycetidae</taxon>
        <taxon>Agaricales</taxon>
        <taxon>Marasmiineae</taxon>
        <taxon>Mycenaceae</taxon>
        <taxon>Mycena</taxon>
    </lineage>
</organism>
<feature type="region of interest" description="Disordered" evidence="1">
    <location>
        <begin position="140"/>
        <end position="201"/>
    </location>
</feature>
<evidence type="ECO:0000313" key="3">
    <source>
        <dbReference type="Proteomes" id="UP001215280"/>
    </source>
</evidence>
<evidence type="ECO:0000256" key="1">
    <source>
        <dbReference type="SAM" id="MobiDB-lite"/>
    </source>
</evidence>
<feature type="compositionally biased region" description="Basic and acidic residues" evidence="1">
    <location>
        <begin position="145"/>
        <end position="155"/>
    </location>
</feature>
<dbReference type="Proteomes" id="UP001215280">
    <property type="component" value="Unassembled WGS sequence"/>
</dbReference>
<gene>
    <name evidence="2" type="ORF">DFH07DRAFT_784373</name>
</gene>